<gene>
    <name evidence="2" type="ORF">SAMN04489707_102211</name>
</gene>
<dbReference type="Gene3D" id="3.40.50.2000">
    <property type="entry name" value="Glycogen Phosphorylase B"/>
    <property type="match status" value="2"/>
</dbReference>
<evidence type="ECO:0000259" key="1">
    <source>
        <dbReference type="Pfam" id="PF13439"/>
    </source>
</evidence>
<name>A0A1I7J3U4_9BURK</name>
<dbReference type="GO" id="GO:0016757">
    <property type="term" value="F:glycosyltransferase activity"/>
    <property type="evidence" value="ECO:0007669"/>
    <property type="project" value="UniProtKB-ARBA"/>
</dbReference>
<dbReference type="AlphaFoldDB" id="A0A1I7J3U4"/>
<dbReference type="SUPFAM" id="SSF53756">
    <property type="entry name" value="UDP-Glycosyltransferase/glycogen phosphorylase"/>
    <property type="match status" value="1"/>
</dbReference>
<accession>A0A1I7J3U4</accession>
<proteinExistence type="predicted"/>
<organism evidence="2 3">
    <name type="scientific">Paenacidovorax caeni</name>
    <dbReference type="NCBI Taxonomy" id="343013"/>
    <lineage>
        <taxon>Bacteria</taxon>
        <taxon>Pseudomonadati</taxon>
        <taxon>Pseudomonadota</taxon>
        <taxon>Betaproteobacteria</taxon>
        <taxon>Burkholderiales</taxon>
        <taxon>Comamonadaceae</taxon>
        <taxon>Paenacidovorax</taxon>
    </lineage>
</organism>
<evidence type="ECO:0000313" key="3">
    <source>
        <dbReference type="Proteomes" id="UP000183656"/>
    </source>
</evidence>
<dbReference type="STRING" id="343013.SAMN04489707_102211"/>
<dbReference type="InterPro" id="IPR028098">
    <property type="entry name" value="Glyco_trans_4-like_N"/>
</dbReference>
<dbReference type="Pfam" id="PF13692">
    <property type="entry name" value="Glyco_trans_1_4"/>
    <property type="match status" value="1"/>
</dbReference>
<dbReference type="PANTHER" id="PTHR12526">
    <property type="entry name" value="GLYCOSYLTRANSFERASE"/>
    <property type="match status" value="1"/>
</dbReference>
<protein>
    <submittedName>
        <fullName evidence="2">Glycosyltransferase involved in cell wall bisynthesis</fullName>
    </submittedName>
</protein>
<dbReference type="Proteomes" id="UP000183656">
    <property type="component" value="Unassembled WGS sequence"/>
</dbReference>
<dbReference type="OrthoDB" id="570545at2"/>
<dbReference type="PANTHER" id="PTHR12526:SF637">
    <property type="entry name" value="GLYCOSYLTRANSFERASE EPSF-RELATED"/>
    <property type="match status" value="1"/>
</dbReference>
<dbReference type="EMBL" id="FPBX01000022">
    <property type="protein sequence ID" value="SFU79807.1"/>
    <property type="molecule type" value="Genomic_DNA"/>
</dbReference>
<evidence type="ECO:0000313" key="2">
    <source>
        <dbReference type="EMBL" id="SFU79807.1"/>
    </source>
</evidence>
<keyword evidence="2" id="KW-0808">Transferase</keyword>
<reference evidence="2 3" key="1">
    <citation type="submission" date="2016-10" db="EMBL/GenBank/DDBJ databases">
        <authorList>
            <person name="de Groot N.N."/>
        </authorList>
    </citation>
    <scope>NUCLEOTIDE SEQUENCE [LARGE SCALE GENOMIC DNA]</scope>
    <source>
        <strain evidence="2 3">R-24608</strain>
    </source>
</reference>
<keyword evidence="3" id="KW-1185">Reference proteome</keyword>
<sequence length="332" mass="35997">MARTPPRVCLLHDGPRLGGVATIVQELHDGLHDAGWAVDTAPPHPHAWRTARHADVLLAAHSFGPAYAAWALGRALGKPWVVWVHGPLQEVLNEARSAPAKRAWLRWLYRQVPQFVFISRHARTSLEGFLGQPLPDARAHVIPNALRLPRAPLRTAPTASGTVELGYVGRLSPEKQPERLIAMLRLLPPRYRLSLVGDGPLRAALEQQAADLVHTERLAFCGARPRATALAPDWHLTLLASRYEGGCPLSAIESAAAGIPFVAPPLPALRETVPACLLAPGDSPAQLAAAVQQVLALPSLQIQRALDSLLARHAVPRFTDQWQQVLREAAAC</sequence>
<feature type="domain" description="Glycosyltransferase subfamily 4-like N-terminal" evidence="1">
    <location>
        <begin position="44"/>
        <end position="145"/>
    </location>
</feature>
<dbReference type="Pfam" id="PF13439">
    <property type="entry name" value="Glyco_transf_4"/>
    <property type="match status" value="1"/>
</dbReference>
<dbReference type="RefSeq" id="WP_054256476.1">
    <property type="nucleotide sequence ID" value="NZ_CYIG01000019.1"/>
</dbReference>